<protein>
    <submittedName>
        <fullName evidence="1">Uncharacterized protein</fullName>
    </submittedName>
</protein>
<dbReference type="EMBL" id="JAXCMD010000014">
    <property type="protein sequence ID" value="MDY0854741.1"/>
    <property type="molecule type" value="Genomic_DNA"/>
</dbReference>
<sequence length="210" mass="24964">MGIFEDLFYPNNPKRKERAQQLMNQCEDLVNQIKVGQEELNNLLKYMDKTTMDKWSEIATKDVPLYKKIRPTDSIDIILDWLIQSPIYDAIGGAENRNIYRIAIKELTKSRIELKYTELQIEYYKVFLIVVLKQISLTKELEWSEEILLKNIDMTIKKVFKTHENVYSKPTREIALKQLKEKDITLHAWIDEDPSDEELNKIIKELKRDN</sequence>
<evidence type="ECO:0000313" key="1">
    <source>
        <dbReference type="EMBL" id="MDY0854741.1"/>
    </source>
</evidence>
<comment type="caution">
    <text evidence="1">The sequence shown here is derived from an EMBL/GenBank/DDBJ whole genome shotgun (WGS) entry which is preliminary data.</text>
</comment>
<evidence type="ECO:0000313" key="2">
    <source>
        <dbReference type="Proteomes" id="UP001274571"/>
    </source>
</evidence>
<gene>
    <name evidence="1" type="ORF">SOH20_28325</name>
</gene>
<organism evidence="1 2">
    <name type="scientific">Bacillus thuringiensis</name>
    <dbReference type="NCBI Taxonomy" id="1428"/>
    <lineage>
        <taxon>Bacteria</taxon>
        <taxon>Bacillati</taxon>
        <taxon>Bacillota</taxon>
        <taxon>Bacilli</taxon>
        <taxon>Bacillales</taxon>
        <taxon>Bacillaceae</taxon>
        <taxon>Bacillus</taxon>
        <taxon>Bacillus cereus group</taxon>
    </lineage>
</organism>
<name>A0AAW9GPK1_BACTU</name>
<reference evidence="1" key="1">
    <citation type="submission" date="2023-11" db="EMBL/GenBank/DDBJ databases">
        <title>Genome Sequence of Bacillus thuringiensis stain BLB 30AF.</title>
        <authorList>
            <person name="Farhat A."/>
        </authorList>
    </citation>
    <scope>NUCLEOTIDE SEQUENCE</scope>
    <source>
        <strain evidence="1">BLB30AF</strain>
    </source>
</reference>
<proteinExistence type="predicted"/>
<accession>A0AAW9GPK1</accession>
<dbReference type="Proteomes" id="UP001274571">
    <property type="component" value="Unassembled WGS sequence"/>
</dbReference>
<dbReference type="AlphaFoldDB" id="A0AAW9GPK1"/>
<dbReference type="RefSeq" id="WP_320483740.1">
    <property type="nucleotide sequence ID" value="NZ_JAXCMD010000014.1"/>
</dbReference>